<dbReference type="GO" id="GO:0000993">
    <property type="term" value="F:RNA polymerase II complex binding"/>
    <property type="evidence" value="ECO:0007669"/>
    <property type="project" value="TreeGrafter"/>
</dbReference>
<gene>
    <name evidence="3" type="ORF">H4R20_000797</name>
</gene>
<comment type="caution">
    <text evidence="3">The sequence shown here is derived from an EMBL/GenBank/DDBJ whole genome shotgun (WGS) entry which is preliminary data.</text>
</comment>
<evidence type="ECO:0000256" key="2">
    <source>
        <dbReference type="SAM" id="MobiDB-lite"/>
    </source>
</evidence>
<feature type="coiled-coil region" evidence="1">
    <location>
        <begin position="559"/>
        <end position="593"/>
    </location>
</feature>
<feature type="compositionally biased region" description="Low complexity" evidence="2">
    <location>
        <begin position="60"/>
        <end position="78"/>
    </location>
</feature>
<dbReference type="PANTHER" id="PTHR12460">
    <property type="entry name" value="CYCLIN-DEPENDENT KINASE INHIBITOR-RELATED PROTEIN"/>
    <property type="match status" value="1"/>
</dbReference>
<feature type="region of interest" description="Disordered" evidence="2">
    <location>
        <begin position="153"/>
        <end position="191"/>
    </location>
</feature>
<feature type="compositionally biased region" description="Low complexity" evidence="2">
    <location>
        <begin position="477"/>
        <end position="491"/>
    </location>
</feature>
<dbReference type="EMBL" id="JANBUO010000038">
    <property type="protein sequence ID" value="KAJ2808567.1"/>
    <property type="molecule type" value="Genomic_DNA"/>
</dbReference>
<dbReference type="AlphaFoldDB" id="A0A9W8I4J3"/>
<sequence>MMLYPSNAKAGIDATAPVAATPALADGTQQQLADVTQQPLDRLADNHSEMHGSPAMHSTAGNDARAGGSSAAAESQLAHQHLEYHRDGVVDEGVGAHARTRSDGAGVAREQSPPAFSPKNRSNTNIASALGSFQRRGSAPGDRTPPMIRHVHSEIGRSGRRGKHGGSSSSHSSHSSYSSVVGAGTTAAQQDESSKNGYALWMPWEEEALATWLYEPENCKLFNVPRRKKECHERIIREILPRKTSRAIEGKIRTMEKRYLRAAAEIRLPNFETKHQGKSREDVAESMCNFFKKLDVVFNPLQAQAHSHVPPTQKHQQQQQRVWNAIGSSAPQSIPPAPAPALAAAPISVPRSSPPPRISMAESMPLPYRMNTHGRKIAPKRGAEGSEAGDDEMPVMMSGSKRSRTLPAILQNRQSPGHIQQQQQTQLLHQQALFPRQQHQQPQQPQHQQAHFEGGIRHAYDAGGRPSTATLPMIPMASPGSSTGAGASSQSMAPLTANAQQQQQRQHHHQLAATSGVRDTHDTAASSMSGAVQGTREELDWLQFNLRREELEFRKLVFANEQELENKRMLLEERRLENQRREAELERERLGTRRQEVDMQLETLRSLTALLGRIVGHSGSAVSVPDASPQQPLTQIALDRSSPAVAASTEPHADSPPNQDC</sequence>
<evidence type="ECO:0000313" key="4">
    <source>
        <dbReference type="Proteomes" id="UP001140094"/>
    </source>
</evidence>
<keyword evidence="1" id="KW-0175">Coiled coil</keyword>
<protein>
    <submittedName>
        <fullName evidence="3">Uncharacterized protein</fullName>
    </submittedName>
</protein>
<feature type="region of interest" description="Disordered" evidence="2">
    <location>
        <begin position="45"/>
        <end position="78"/>
    </location>
</feature>
<proteinExistence type="predicted"/>
<accession>A0A9W8I4J3</accession>
<feature type="region of interest" description="Disordered" evidence="2">
    <location>
        <begin position="620"/>
        <end position="661"/>
    </location>
</feature>
<organism evidence="3 4">
    <name type="scientific">Coemansia guatemalensis</name>
    <dbReference type="NCBI Taxonomy" id="2761395"/>
    <lineage>
        <taxon>Eukaryota</taxon>
        <taxon>Fungi</taxon>
        <taxon>Fungi incertae sedis</taxon>
        <taxon>Zoopagomycota</taxon>
        <taxon>Kickxellomycotina</taxon>
        <taxon>Kickxellomycetes</taxon>
        <taxon>Kickxellales</taxon>
        <taxon>Kickxellaceae</taxon>
        <taxon>Coemansia</taxon>
    </lineage>
</organism>
<feature type="compositionally biased region" description="Low complexity" evidence="2">
    <location>
        <begin position="166"/>
        <end position="179"/>
    </location>
</feature>
<dbReference type="GO" id="GO:0031124">
    <property type="term" value="P:mRNA 3'-end processing"/>
    <property type="evidence" value="ECO:0007669"/>
    <property type="project" value="TreeGrafter"/>
</dbReference>
<reference evidence="3" key="1">
    <citation type="submission" date="2022-07" db="EMBL/GenBank/DDBJ databases">
        <title>Phylogenomic reconstructions and comparative analyses of Kickxellomycotina fungi.</title>
        <authorList>
            <person name="Reynolds N.K."/>
            <person name="Stajich J.E."/>
            <person name="Barry K."/>
            <person name="Grigoriev I.V."/>
            <person name="Crous P."/>
            <person name="Smith M.E."/>
        </authorList>
    </citation>
    <scope>NUCLEOTIDE SEQUENCE</scope>
    <source>
        <strain evidence="3">NRRL 1565</strain>
    </source>
</reference>
<dbReference type="OrthoDB" id="5582579at2759"/>
<keyword evidence="4" id="KW-1185">Reference proteome</keyword>
<feature type="region of interest" description="Disordered" evidence="2">
    <location>
        <begin position="458"/>
        <end position="532"/>
    </location>
</feature>
<evidence type="ECO:0000313" key="3">
    <source>
        <dbReference type="EMBL" id="KAJ2808567.1"/>
    </source>
</evidence>
<feature type="compositionally biased region" description="Polar residues" evidence="2">
    <location>
        <begin position="523"/>
        <end position="532"/>
    </location>
</feature>
<dbReference type="PANTHER" id="PTHR12460:SF0">
    <property type="entry name" value="CID DOMAIN-CONTAINING PROTEIN-RELATED"/>
    <property type="match status" value="1"/>
</dbReference>
<evidence type="ECO:0000256" key="1">
    <source>
        <dbReference type="SAM" id="Coils"/>
    </source>
</evidence>
<dbReference type="Proteomes" id="UP001140094">
    <property type="component" value="Unassembled WGS sequence"/>
</dbReference>
<name>A0A9W8I4J3_9FUNG</name>
<feature type="region of interest" description="Disordered" evidence="2">
    <location>
        <begin position="99"/>
        <end position="124"/>
    </location>
</feature>